<sequence length="316" mass="33100">MTSRRRAAGTALITHDDCFAHKMPEGHPECAARLDAVLNALEGKELIRCDAPLVKDGDLAPLHPQAHLDRLEAMVPERGGISIDGDTWMSPGTMRAARRGAGGAILGVQMVMAGQAQNAFVATRPPGHHAEASQAMGFCFLCGAAVAARHALDHHGLARVAIIDFDVHHGNGTQALTEDDPRIMYLSAHQMPLFPGTGDPSETGADGTVVNVALRDGSGSAAFRAAMSDVILPAAAAFRPELLIVSAGFDAHRADPLAGLMLDTADFTWISEALCDLAGEHCEGRLVSVLEGGYDLNALATCAAAHVDVLIARSRA</sequence>
<accession>A0A1N7EQQ4</accession>
<dbReference type="InterPro" id="IPR023801">
    <property type="entry name" value="His_deacetylse_dom"/>
</dbReference>
<dbReference type="EMBL" id="FTNV01000001">
    <property type="protein sequence ID" value="SIR90433.1"/>
    <property type="molecule type" value="Genomic_DNA"/>
</dbReference>
<dbReference type="InterPro" id="IPR000286">
    <property type="entry name" value="HDACs"/>
</dbReference>
<organism evidence="3 4">
    <name type="scientific">Roseovarius nanhaiticus</name>
    <dbReference type="NCBI Taxonomy" id="573024"/>
    <lineage>
        <taxon>Bacteria</taxon>
        <taxon>Pseudomonadati</taxon>
        <taxon>Pseudomonadota</taxon>
        <taxon>Alphaproteobacteria</taxon>
        <taxon>Rhodobacterales</taxon>
        <taxon>Roseobacteraceae</taxon>
        <taxon>Roseovarius</taxon>
    </lineage>
</organism>
<dbReference type="AlphaFoldDB" id="A0A1N7EQQ4"/>
<gene>
    <name evidence="3" type="ORF">SAMN05421666_0454</name>
</gene>
<evidence type="ECO:0000256" key="1">
    <source>
        <dbReference type="ARBA" id="ARBA00005947"/>
    </source>
</evidence>
<dbReference type="STRING" id="573024.SAMN05216208_1681"/>
<dbReference type="InterPro" id="IPR037138">
    <property type="entry name" value="His_deacetylse_dom_sf"/>
</dbReference>
<comment type="similarity">
    <text evidence="1">Belongs to the histone deacetylase family.</text>
</comment>
<feature type="domain" description="Histone deacetylase" evidence="2">
    <location>
        <begin position="27"/>
        <end position="309"/>
    </location>
</feature>
<evidence type="ECO:0000313" key="3">
    <source>
        <dbReference type="EMBL" id="SIR90433.1"/>
    </source>
</evidence>
<dbReference type="RefSeq" id="WP_076530618.1">
    <property type="nucleotide sequence ID" value="NZ_FOAC01000001.1"/>
</dbReference>
<evidence type="ECO:0000259" key="2">
    <source>
        <dbReference type="Pfam" id="PF00850"/>
    </source>
</evidence>
<reference evidence="3 4" key="1">
    <citation type="submission" date="2017-01" db="EMBL/GenBank/DDBJ databases">
        <authorList>
            <person name="Mah S.A."/>
            <person name="Swanson W.J."/>
            <person name="Moy G.W."/>
            <person name="Vacquier V.D."/>
        </authorList>
    </citation>
    <scope>NUCLEOTIDE SEQUENCE [LARGE SCALE GENOMIC DNA]</scope>
    <source>
        <strain evidence="3 4">DSM 29590</strain>
    </source>
</reference>
<dbReference type="GO" id="GO:0004407">
    <property type="term" value="F:histone deacetylase activity"/>
    <property type="evidence" value="ECO:0007669"/>
    <property type="project" value="TreeGrafter"/>
</dbReference>
<dbReference type="OrthoDB" id="9808367at2"/>
<protein>
    <submittedName>
        <fullName evidence="3">Acetoin utilization deacetylase AcuC</fullName>
    </submittedName>
</protein>
<dbReference type="InterPro" id="IPR023696">
    <property type="entry name" value="Ureohydrolase_dom_sf"/>
</dbReference>
<dbReference type="CDD" id="cd11599">
    <property type="entry name" value="HDAC_classII_2"/>
    <property type="match status" value="1"/>
</dbReference>
<dbReference type="Gene3D" id="3.40.800.20">
    <property type="entry name" value="Histone deacetylase domain"/>
    <property type="match status" value="1"/>
</dbReference>
<dbReference type="SUPFAM" id="SSF52768">
    <property type="entry name" value="Arginase/deacetylase"/>
    <property type="match status" value="1"/>
</dbReference>
<proteinExistence type="inferred from homology"/>
<dbReference type="PRINTS" id="PR01270">
    <property type="entry name" value="HDASUPER"/>
</dbReference>
<keyword evidence="4" id="KW-1185">Reference proteome</keyword>
<evidence type="ECO:0000313" key="4">
    <source>
        <dbReference type="Proteomes" id="UP000186019"/>
    </source>
</evidence>
<dbReference type="PANTHER" id="PTHR10625">
    <property type="entry name" value="HISTONE DEACETYLASE HDAC1-RELATED"/>
    <property type="match status" value="1"/>
</dbReference>
<dbReference type="GO" id="GO:0040029">
    <property type="term" value="P:epigenetic regulation of gene expression"/>
    <property type="evidence" value="ECO:0007669"/>
    <property type="project" value="TreeGrafter"/>
</dbReference>
<dbReference type="Proteomes" id="UP000186019">
    <property type="component" value="Unassembled WGS sequence"/>
</dbReference>
<dbReference type="PANTHER" id="PTHR10625:SF10">
    <property type="entry name" value="HISTONE DEACETYLASE HDAC1"/>
    <property type="match status" value="1"/>
</dbReference>
<name>A0A1N7EQQ4_9RHOB</name>
<dbReference type="Pfam" id="PF00850">
    <property type="entry name" value="Hist_deacetyl"/>
    <property type="match status" value="1"/>
</dbReference>